<feature type="transmembrane region" description="Helical" evidence="1">
    <location>
        <begin position="293"/>
        <end position="310"/>
    </location>
</feature>
<organism evidence="2 3">
    <name type="scientific">Sphingomonas anseongensis</name>
    <dbReference type="NCBI Taxonomy" id="2908207"/>
    <lineage>
        <taxon>Bacteria</taxon>
        <taxon>Pseudomonadati</taxon>
        <taxon>Pseudomonadota</taxon>
        <taxon>Alphaproteobacteria</taxon>
        <taxon>Sphingomonadales</taxon>
        <taxon>Sphingomonadaceae</taxon>
        <taxon>Sphingomonas</taxon>
    </lineage>
</organism>
<keyword evidence="3" id="KW-1185">Reference proteome</keyword>
<evidence type="ECO:0000256" key="1">
    <source>
        <dbReference type="SAM" id="Phobius"/>
    </source>
</evidence>
<accession>A0ABT0RC21</accession>
<feature type="transmembrane region" description="Helical" evidence="1">
    <location>
        <begin position="396"/>
        <end position="418"/>
    </location>
</feature>
<evidence type="ECO:0008006" key="4">
    <source>
        <dbReference type="Google" id="ProtNLM"/>
    </source>
</evidence>
<proteinExistence type="predicted"/>
<comment type="caution">
    <text evidence="2">The sequence shown here is derived from an EMBL/GenBank/DDBJ whole genome shotgun (WGS) entry which is preliminary data.</text>
</comment>
<feature type="transmembrane region" description="Helical" evidence="1">
    <location>
        <begin position="362"/>
        <end position="384"/>
    </location>
</feature>
<keyword evidence="1" id="KW-0812">Transmembrane</keyword>
<evidence type="ECO:0000313" key="3">
    <source>
        <dbReference type="Proteomes" id="UP001165343"/>
    </source>
</evidence>
<feature type="transmembrane region" description="Helical" evidence="1">
    <location>
        <begin position="182"/>
        <end position="205"/>
    </location>
</feature>
<gene>
    <name evidence="2" type="ORF">LZ519_00540</name>
</gene>
<feature type="transmembrane region" description="Helical" evidence="1">
    <location>
        <begin position="322"/>
        <end position="342"/>
    </location>
</feature>
<name>A0ABT0RC21_9SPHN</name>
<feature type="transmembrane region" description="Helical" evidence="1">
    <location>
        <begin position="217"/>
        <end position="241"/>
    </location>
</feature>
<sequence>MTAQAAIRARFQTRWPGMKLPKRLPPFNTATYRIFSAIWIAALLLAVFGPTLALYDRYTSPGDNSQLMLGARAGFAVAPQDATKVRFTVGPEARAAGLRKGDDIVAIYGLPLPDKMPVTEQVLAQRADDPAYIAMGNLLYGTEKLPFPLTVHSTNGKVHEVTVTTSEDHIRAASSEHGVPPVLLSFIDVVHVIFYPFLIWAAWILHRRNSRDAISSILSLAILLMIGSELPASNFLSSIGVPRPVHVAMYDIGNVLLIAGILLFPHGNLSPRLAALVGISPLLLALSGRLYEAYFLMLLIIAVLIQIRCLRTTEAQDLKQQIRWALFGFTGYATFKAISYLADVFKYSTGSFGGQLGFELTAGLSFGLSMLVFQLGLLVALIRYRLYDAEAIISRTATAAILTFAIGGTFAAVMEGIITGLQFLYPESEASQTIAAMGGAVVAAVFIEPVNRKTHAWVERRFHKALLEIREKVPELMRDTRDSATLDDFLDGVLERLVTGVLSVRGAVILEGQVRQTVGITATEVMRWHEEKKPEFDHNVLDCIPGDHVFPLRLEVEISTGAFGWLLIGPRPDGTIPGEDEQEELEKIAHTLGRSIRIVLSREQDREEMLRLVRIQSERIDRIEQLLKLKHQ</sequence>
<dbReference type="Proteomes" id="UP001165343">
    <property type="component" value="Unassembled WGS sequence"/>
</dbReference>
<feature type="transmembrane region" description="Helical" evidence="1">
    <location>
        <begin position="247"/>
        <end position="264"/>
    </location>
</feature>
<keyword evidence="1" id="KW-0472">Membrane</keyword>
<protein>
    <recommendedName>
        <fullName evidence="4">PDZ domain-containing protein</fullName>
    </recommendedName>
</protein>
<reference evidence="2" key="1">
    <citation type="submission" date="2022-05" db="EMBL/GenBank/DDBJ databases">
        <authorList>
            <person name="Jo J.-H."/>
            <person name="Im W.-T."/>
        </authorList>
    </citation>
    <scope>NUCLEOTIDE SEQUENCE</scope>
    <source>
        <strain evidence="2">RG327</strain>
    </source>
</reference>
<dbReference type="RefSeq" id="WP_249866802.1">
    <property type="nucleotide sequence ID" value="NZ_JAMGBC010000001.1"/>
</dbReference>
<evidence type="ECO:0000313" key="2">
    <source>
        <dbReference type="EMBL" id="MCL6677812.1"/>
    </source>
</evidence>
<feature type="transmembrane region" description="Helical" evidence="1">
    <location>
        <begin position="271"/>
        <end position="287"/>
    </location>
</feature>
<keyword evidence="1" id="KW-1133">Transmembrane helix</keyword>
<dbReference type="EMBL" id="JAMGBC010000001">
    <property type="protein sequence ID" value="MCL6677812.1"/>
    <property type="molecule type" value="Genomic_DNA"/>
</dbReference>